<gene>
    <name evidence="2" type="ORF">SAMN05444394_2052</name>
</gene>
<dbReference type="InterPro" id="IPR001173">
    <property type="entry name" value="Glyco_trans_2-like"/>
</dbReference>
<evidence type="ECO:0000313" key="2">
    <source>
        <dbReference type="EMBL" id="SIN81418.1"/>
    </source>
</evidence>
<dbReference type="GO" id="GO:0016758">
    <property type="term" value="F:hexosyltransferase activity"/>
    <property type="evidence" value="ECO:0007669"/>
    <property type="project" value="UniProtKB-ARBA"/>
</dbReference>
<dbReference type="STRING" id="226505.SAMN05444394_2052"/>
<dbReference type="AlphaFoldDB" id="A0A1N6EEE3"/>
<name>A0A1N6EEE3_9BACT</name>
<accession>A0A1N6EEE3</accession>
<dbReference type="SUPFAM" id="SSF53448">
    <property type="entry name" value="Nucleotide-diphospho-sugar transferases"/>
    <property type="match status" value="1"/>
</dbReference>
<dbReference type="Pfam" id="PF00535">
    <property type="entry name" value="Glycos_transf_2"/>
    <property type="match status" value="1"/>
</dbReference>
<protein>
    <submittedName>
        <fullName evidence="2">Glycosyltransferase involved in cell wall bisynthesis</fullName>
    </submittedName>
</protein>
<dbReference type="EMBL" id="FSRC01000001">
    <property type="protein sequence ID" value="SIN81418.1"/>
    <property type="molecule type" value="Genomic_DNA"/>
</dbReference>
<sequence length="335" mass="39137">MKPDLKVSVVVPCFNNERLITDTLESILQQTYSNWECVVVDDGSQDGTEGKAQSYVDRDDRFRLFKRPAELPKGANSCRNFGVLKSSGEYLIFLDADDLLSKNCIEQRVNSIADEDLIIHSTAHFTKDIDEATPFFPNLNIHLSAIEYRNMFLEYMIPWHTSSGIWKKEFFTKINGFNERLLRFQDVDIHVRALSVPAIKFKLDNTAPVTSYYRKSEFHQQVTKEKRRFILNQGLAFATELKSVLPAKDYLRVQGLFIYLFFRFEEVFGLEDVKMLKNLMQANLEDSKSGKLANEFSFLVWVYGTWMTNSSRFRKYLSFMVFKKYAYSTRKKLNH</sequence>
<dbReference type="Proteomes" id="UP000185221">
    <property type="component" value="Unassembled WGS sequence"/>
</dbReference>
<reference evidence="3" key="1">
    <citation type="submission" date="2016-11" db="EMBL/GenBank/DDBJ databases">
        <authorList>
            <person name="Varghese N."/>
            <person name="Submissions S."/>
        </authorList>
    </citation>
    <scope>NUCLEOTIDE SEQUENCE [LARGE SCALE GENOMIC DNA]</scope>
    <source>
        <strain evidence="3">DSM 15292</strain>
    </source>
</reference>
<keyword evidence="2" id="KW-0808">Transferase</keyword>
<evidence type="ECO:0000313" key="3">
    <source>
        <dbReference type="Proteomes" id="UP000185221"/>
    </source>
</evidence>
<feature type="domain" description="Glycosyltransferase 2-like" evidence="1">
    <location>
        <begin position="8"/>
        <end position="133"/>
    </location>
</feature>
<dbReference type="Gene3D" id="3.90.550.10">
    <property type="entry name" value="Spore Coat Polysaccharide Biosynthesis Protein SpsA, Chain A"/>
    <property type="match status" value="1"/>
</dbReference>
<dbReference type="PANTHER" id="PTHR22916">
    <property type="entry name" value="GLYCOSYLTRANSFERASE"/>
    <property type="match status" value="1"/>
</dbReference>
<dbReference type="InterPro" id="IPR029044">
    <property type="entry name" value="Nucleotide-diphossugar_trans"/>
</dbReference>
<proteinExistence type="predicted"/>
<organism evidence="2 3">
    <name type="scientific">Algoriphagus halophilus</name>
    <dbReference type="NCBI Taxonomy" id="226505"/>
    <lineage>
        <taxon>Bacteria</taxon>
        <taxon>Pseudomonadati</taxon>
        <taxon>Bacteroidota</taxon>
        <taxon>Cytophagia</taxon>
        <taxon>Cytophagales</taxon>
        <taxon>Cyclobacteriaceae</taxon>
        <taxon>Algoriphagus</taxon>
    </lineage>
</organism>
<evidence type="ECO:0000259" key="1">
    <source>
        <dbReference type="Pfam" id="PF00535"/>
    </source>
</evidence>
<keyword evidence="3" id="KW-1185">Reference proteome</keyword>